<proteinExistence type="predicted"/>
<dbReference type="Proteomes" id="UP001176521">
    <property type="component" value="Unassembled WGS sequence"/>
</dbReference>
<accession>A0AAN6G426</accession>
<gene>
    <name evidence="1" type="ORF">OC842_007486</name>
</gene>
<comment type="caution">
    <text evidence="1">The sequence shown here is derived from an EMBL/GenBank/DDBJ whole genome shotgun (WGS) entry which is preliminary data.</text>
</comment>
<evidence type="ECO:0000313" key="1">
    <source>
        <dbReference type="EMBL" id="KAK0519337.1"/>
    </source>
</evidence>
<evidence type="ECO:0000313" key="2">
    <source>
        <dbReference type="Proteomes" id="UP001176521"/>
    </source>
</evidence>
<sequence>MDGIEKGYNKVMKAKDFGDTVSSFLDAAGKASELVTTEKKDSQLSFTEMYQAVKVWDSTMRDLLDAETDEERYYVLEDDLLGWDKQFDLVFDHGALKEDPEAWTYVAKYVEDLRKKYFAKEIGFRIDPTFIHDDIFGPLKTKYEAAKAFAPVKQALQQQLDKLSDAAGMSGSGGRGYKQAQH</sequence>
<name>A0AAN6G426_9BASI</name>
<dbReference type="AlphaFoldDB" id="A0AAN6G426"/>
<keyword evidence="2" id="KW-1185">Reference proteome</keyword>
<reference evidence="1" key="1">
    <citation type="journal article" date="2023" name="PhytoFront">
        <title>Draft Genome Resources of Seven Strains of Tilletia horrida, Causal Agent of Kernel Smut of Rice.</title>
        <authorList>
            <person name="Khanal S."/>
            <person name="Antony Babu S."/>
            <person name="Zhou X.G."/>
        </authorList>
    </citation>
    <scope>NUCLEOTIDE SEQUENCE</scope>
    <source>
        <strain evidence="1">TX3</strain>
    </source>
</reference>
<dbReference type="EMBL" id="JAPDMQ010001019">
    <property type="protein sequence ID" value="KAK0519337.1"/>
    <property type="molecule type" value="Genomic_DNA"/>
</dbReference>
<organism evidence="1 2">
    <name type="scientific">Tilletia horrida</name>
    <dbReference type="NCBI Taxonomy" id="155126"/>
    <lineage>
        <taxon>Eukaryota</taxon>
        <taxon>Fungi</taxon>
        <taxon>Dikarya</taxon>
        <taxon>Basidiomycota</taxon>
        <taxon>Ustilaginomycotina</taxon>
        <taxon>Exobasidiomycetes</taxon>
        <taxon>Tilletiales</taxon>
        <taxon>Tilletiaceae</taxon>
        <taxon>Tilletia</taxon>
    </lineage>
</organism>
<protein>
    <submittedName>
        <fullName evidence="1">Uncharacterized protein</fullName>
    </submittedName>
</protein>